<accession>A0A2A7ND38</accession>
<proteinExistence type="predicted"/>
<evidence type="ECO:0000313" key="2">
    <source>
        <dbReference type="EMBL" id="GFG50081.1"/>
    </source>
</evidence>
<comment type="caution">
    <text evidence="3">The sequence shown here is derived from an EMBL/GenBank/DDBJ whole genome shotgun (WGS) entry which is preliminary data.</text>
</comment>
<dbReference type="Gene3D" id="3.30.429.10">
    <property type="entry name" value="Macrophage Migration Inhibitory Factor"/>
    <property type="match status" value="1"/>
</dbReference>
<feature type="domain" description="Tautomerase cis-CaaD-like" evidence="1">
    <location>
        <begin position="1"/>
        <end position="127"/>
    </location>
</feature>
<protein>
    <submittedName>
        <fullName evidence="3">Tautomerase</fullName>
    </submittedName>
</protein>
<dbReference type="RefSeq" id="WP_097938441.1">
    <property type="nucleotide sequence ID" value="NZ_BLKS01000001.1"/>
</dbReference>
<dbReference type="Pfam" id="PF14832">
    <property type="entry name" value="Tautomerase_3"/>
    <property type="match status" value="1"/>
</dbReference>
<dbReference type="EMBL" id="BLKS01000001">
    <property type="protein sequence ID" value="GFG50081.1"/>
    <property type="molecule type" value="Genomic_DNA"/>
</dbReference>
<name>A0A2A7ND38_MYCAG</name>
<organism evidence="3 4">
    <name type="scientific">Mycolicibacterium agri</name>
    <name type="common">Mycobacterium agri</name>
    <dbReference type="NCBI Taxonomy" id="36811"/>
    <lineage>
        <taxon>Bacteria</taxon>
        <taxon>Bacillati</taxon>
        <taxon>Actinomycetota</taxon>
        <taxon>Actinomycetes</taxon>
        <taxon>Mycobacteriales</taxon>
        <taxon>Mycobacteriaceae</taxon>
        <taxon>Mycolicibacterium</taxon>
    </lineage>
</organism>
<dbReference type="InterPro" id="IPR014347">
    <property type="entry name" value="Tautomerase/MIF_sf"/>
</dbReference>
<reference evidence="2 5" key="2">
    <citation type="journal article" date="2019" name="Emerg. Microbes Infect.">
        <title>Comprehensive subspecies identification of 175 nontuberculous mycobacteria species based on 7547 genomic profiles.</title>
        <authorList>
            <person name="Matsumoto Y."/>
            <person name="Kinjo T."/>
            <person name="Motooka D."/>
            <person name="Nabeya D."/>
            <person name="Jung N."/>
            <person name="Uechi K."/>
            <person name="Horii T."/>
            <person name="Iida T."/>
            <person name="Fujita J."/>
            <person name="Nakamura S."/>
        </authorList>
    </citation>
    <scope>NUCLEOTIDE SEQUENCE [LARGE SCALE GENOMIC DNA]</scope>
    <source>
        <strain evidence="2 5">JCM 6377</strain>
    </source>
</reference>
<reference evidence="3 4" key="1">
    <citation type="submission" date="2017-10" db="EMBL/GenBank/DDBJ databases">
        <title>The new phylogeny of genus Mycobacterium.</title>
        <authorList>
            <person name="Tortoli E."/>
            <person name="Trovato A."/>
            <person name="Cirillo D.M."/>
        </authorList>
    </citation>
    <scope>NUCLEOTIDE SEQUENCE [LARGE SCALE GENOMIC DNA]</scope>
    <source>
        <strain evidence="3 4">CCUG37673</strain>
    </source>
</reference>
<sequence length="133" mass="14116">MPIYTCTTAESTLDAATKAALAAEITRIHSDINHVPSTYVNVVFNEVAADNIYTDAVPARPLLITGWVRDGHPEAETTRLAMEVAEAATQITGIGKERVLVVFESSPAHYAVEGGRVLPAPGEEAAWLAAATE</sequence>
<dbReference type="EMBL" id="PDCP01000005">
    <property type="protein sequence ID" value="PEG41693.1"/>
    <property type="molecule type" value="Genomic_DNA"/>
</dbReference>
<dbReference type="SUPFAM" id="SSF55331">
    <property type="entry name" value="Tautomerase/MIF"/>
    <property type="match status" value="2"/>
</dbReference>
<evidence type="ECO:0000313" key="4">
    <source>
        <dbReference type="Proteomes" id="UP000220914"/>
    </source>
</evidence>
<reference evidence="2" key="3">
    <citation type="submission" date="2020-02" db="EMBL/GenBank/DDBJ databases">
        <authorList>
            <person name="Matsumoto Y."/>
            <person name="Motooka D."/>
            <person name="Nakamura S."/>
        </authorList>
    </citation>
    <scope>NUCLEOTIDE SEQUENCE</scope>
    <source>
        <strain evidence="2">JCM 6377</strain>
    </source>
</reference>
<evidence type="ECO:0000313" key="5">
    <source>
        <dbReference type="Proteomes" id="UP000465302"/>
    </source>
</evidence>
<dbReference type="Proteomes" id="UP000220914">
    <property type="component" value="Unassembled WGS sequence"/>
</dbReference>
<gene>
    <name evidence="3" type="ORF">CQY20_04370</name>
    <name evidence="2" type="ORF">MAGR_15220</name>
</gene>
<evidence type="ECO:0000259" key="1">
    <source>
        <dbReference type="Pfam" id="PF14832"/>
    </source>
</evidence>
<dbReference type="InterPro" id="IPR028116">
    <property type="entry name" value="Cis-CaaD-like"/>
</dbReference>
<dbReference type="AlphaFoldDB" id="A0A2A7ND38"/>
<dbReference type="Proteomes" id="UP000465302">
    <property type="component" value="Unassembled WGS sequence"/>
</dbReference>
<dbReference type="OrthoDB" id="118855at2"/>
<evidence type="ECO:0000313" key="3">
    <source>
        <dbReference type="EMBL" id="PEG41693.1"/>
    </source>
</evidence>
<keyword evidence="4" id="KW-1185">Reference proteome</keyword>